<name>E4XP45_OIKDI</name>
<dbReference type="EMBL" id="FN653089">
    <property type="protein sequence ID" value="CBY11633.1"/>
    <property type="molecule type" value="Genomic_DNA"/>
</dbReference>
<dbReference type="InParanoid" id="E4XP45"/>
<reference evidence="2" key="1">
    <citation type="journal article" date="2010" name="Science">
        <title>Plasticity of animal genome architecture unmasked by rapid evolution of a pelagic tunicate.</title>
        <authorList>
            <person name="Denoeud F."/>
            <person name="Henriet S."/>
            <person name="Mungpakdee S."/>
            <person name="Aury J.M."/>
            <person name="Da Silva C."/>
            <person name="Brinkmann H."/>
            <person name="Mikhaleva J."/>
            <person name="Olsen L.C."/>
            <person name="Jubin C."/>
            <person name="Canestro C."/>
            <person name="Bouquet J.M."/>
            <person name="Danks G."/>
            <person name="Poulain J."/>
            <person name="Campsteijn C."/>
            <person name="Adamski M."/>
            <person name="Cross I."/>
            <person name="Yadetie F."/>
            <person name="Muffato M."/>
            <person name="Louis A."/>
            <person name="Butcher S."/>
            <person name="Tsagkogeorga G."/>
            <person name="Konrad A."/>
            <person name="Singh S."/>
            <person name="Jensen M.F."/>
            <person name="Cong E.H."/>
            <person name="Eikeseth-Otteraa H."/>
            <person name="Noel B."/>
            <person name="Anthouard V."/>
            <person name="Porcel B.M."/>
            <person name="Kachouri-Lafond R."/>
            <person name="Nishino A."/>
            <person name="Ugolini M."/>
            <person name="Chourrout P."/>
            <person name="Nishida H."/>
            <person name="Aasland R."/>
            <person name="Huzurbazar S."/>
            <person name="Westhof E."/>
            <person name="Delsuc F."/>
            <person name="Lehrach H."/>
            <person name="Reinhardt R."/>
            <person name="Weissenbach J."/>
            <person name="Roy S.W."/>
            <person name="Artiguenave F."/>
            <person name="Postlethwait J.H."/>
            <person name="Manak J.R."/>
            <person name="Thompson E.M."/>
            <person name="Jaillon O."/>
            <person name="Du Pasquier L."/>
            <person name="Boudinot P."/>
            <person name="Liberles D.A."/>
            <person name="Volff J.N."/>
            <person name="Philippe H."/>
            <person name="Lenhard B."/>
            <person name="Roest Crollius H."/>
            <person name="Wincker P."/>
            <person name="Chourrout D."/>
        </authorList>
    </citation>
    <scope>NUCLEOTIDE SEQUENCE [LARGE SCALE GENOMIC DNA]</scope>
</reference>
<proteinExistence type="predicted"/>
<protein>
    <submittedName>
        <fullName evidence="2">Uncharacterized protein</fullName>
    </submittedName>
</protein>
<dbReference type="PANTHER" id="PTHR28366:SF1">
    <property type="entry name" value="CHROMOSOME 1 OPEN READING FRAME 131"/>
    <property type="match status" value="1"/>
</dbReference>
<feature type="compositionally biased region" description="Acidic residues" evidence="1">
    <location>
        <begin position="33"/>
        <end position="43"/>
    </location>
</feature>
<dbReference type="FunCoup" id="E4XP45">
    <property type="interactions" value="23"/>
</dbReference>
<dbReference type="InterPro" id="IPR027973">
    <property type="entry name" value="FSAF1-like"/>
</dbReference>
<feature type="region of interest" description="Disordered" evidence="1">
    <location>
        <begin position="20"/>
        <end position="101"/>
    </location>
</feature>
<gene>
    <name evidence="2" type="ORF">GSOID_T00016806001</name>
</gene>
<dbReference type="OrthoDB" id="10067479at2759"/>
<dbReference type="InterPro" id="IPR052852">
    <property type="entry name" value="SSU_Processome_Comp"/>
</dbReference>
<evidence type="ECO:0000256" key="1">
    <source>
        <dbReference type="SAM" id="MobiDB-lite"/>
    </source>
</evidence>
<dbReference type="PANTHER" id="PTHR28366">
    <property type="entry name" value="CHROMOSOME 1 OPEN READING FRAME 131"/>
    <property type="match status" value="1"/>
</dbReference>
<keyword evidence="3" id="KW-1185">Reference proteome</keyword>
<feature type="compositionally biased region" description="Basic and acidic residues" evidence="1">
    <location>
        <begin position="20"/>
        <end position="32"/>
    </location>
</feature>
<organism evidence="2">
    <name type="scientific">Oikopleura dioica</name>
    <name type="common">Tunicate</name>
    <dbReference type="NCBI Taxonomy" id="34765"/>
    <lineage>
        <taxon>Eukaryota</taxon>
        <taxon>Metazoa</taxon>
        <taxon>Chordata</taxon>
        <taxon>Tunicata</taxon>
        <taxon>Appendicularia</taxon>
        <taxon>Copelata</taxon>
        <taxon>Oikopleuridae</taxon>
        <taxon>Oikopleura</taxon>
    </lineage>
</organism>
<dbReference type="Proteomes" id="UP000001307">
    <property type="component" value="Unassembled WGS sequence"/>
</dbReference>
<evidence type="ECO:0000313" key="3">
    <source>
        <dbReference type="Proteomes" id="UP000001307"/>
    </source>
</evidence>
<dbReference type="AlphaFoldDB" id="E4XP45"/>
<evidence type="ECO:0000313" key="2">
    <source>
        <dbReference type="EMBL" id="CBY11633.1"/>
    </source>
</evidence>
<dbReference type="Pfam" id="PF15375">
    <property type="entry name" value="FSAF1"/>
    <property type="match status" value="1"/>
</dbReference>
<accession>E4XP45</accession>
<feature type="region of interest" description="Disordered" evidence="1">
    <location>
        <begin position="232"/>
        <end position="269"/>
    </location>
</feature>
<sequence length="269" mass="31399">MVLKKRRRAKLDILMQEEIVSKKEKEIERNLSESEEDDNESADSSESCSDKEMTDEDEDLHVDNMKSFSDEVVENNTEQDLQEIESREDKNESDEDFEPEIITFVDPMQAAKDRREKLKAAREARSQEKQQGKRRVVEMEQITKKEMRHQIEDVKFKVQQYGLQSYTPEERRKRERARLIKLGAKAPKAEWKNYKALMEEKKQAAIDAAEKKAGEDPSMAFMTAPSLTQPKKVRNTFWSDRTKNSNRQSIGSWKGGQLTVSKTKIKKFS</sequence>